<comment type="caution">
    <text evidence="3">The sequence shown here is derived from an EMBL/GenBank/DDBJ whole genome shotgun (WGS) entry which is preliminary data.</text>
</comment>
<evidence type="ECO:0000256" key="2">
    <source>
        <dbReference type="SAM" id="SignalP"/>
    </source>
</evidence>
<feature type="region of interest" description="Disordered" evidence="1">
    <location>
        <begin position="72"/>
        <end position="100"/>
    </location>
</feature>
<evidence type="ECO:0008006" key="5">
    <source>
        <dbReference type="Google" id="ProtNLM"/>
    </source>
</evidence>
<dbReference type="EMBL" id="JAMQGM010000014">
    <property type="protein sequence ID" value="MCM2576883.1"/>
    <property type="molecule type" value="Genomic_DNA"/>
</dbReference>
<keyword evidence="2" id="KW-0732">Signal</keyword>
<dbReference type="Proteomes" id="UP001167160">
    <property type="component" value="Unassembled WGS sequence"/>
</dbReference>
<proteinExistence type="predicted"/>
<feature type="chain" id="PRO_5045091469" description="Secreted protein" evidence="2">
    <location>
        <begin position="29"/>
        <end position="170"/>
    </location>
</feature>
<feature type="compositionally biased region" description="Basic and acidic residues" evidence="1">
    <location>
        <begin position="78"/>
        <end position="100"/>
    </location>
</feature>
<protein>
    <recommendedName>
        <fullName evidence="5">Secreted protein</fullName>
    </recommendedName>
</protein>
<evidence type="ECO:0000313" key="4">
    <source>
        <dbReference type="Proteomes" id="UP001167160"/>
    </source>
</evidence>
<accession>A0ABT0X2W8</accession>
<dbReference type="PROSITE" id="PS51257">
    <property type="entry name" value="PROKAR_LIPOPROTEIN"/>
    <property type="match status" value="1"/>
</dbReference>
<reference evidence="3" key="1">
    <citation type="journal article" date="2023" name="Int. J. Syst. Evol. Microbiol.">
        <title>Streptomyces meridianus sp. nov. isolated from brackish water of the Tagus estuary in Alcochete, Portugal.</title>
        <authorList>
            <person name="Santos J.D.N."/>
            <person name="Klimek D."/>
            <person name="Calusinska M."/>
            <person name="Lobo Da Cunha A."/>
            <person name="Catita J."/>
            <person name="Goncalves H."/>
            <person name="Gonzalez I."/>
            <person name="Reyes F."/>
            <person name="Lage O.M."/>
        </authorList>
    </citation>
    <scope>NUCLEOTIDE SEQUENCE</scope>
    <source>
        <strain evidence="3">MTZ3.1</strain>
    </source>
</reference>
<feature type="signal peptide" evidence="2">
    <location>
        <begin position="1"/>
        <end position="28"/>
    </location>
</feature>
<evidence type="ECO:0000256" key="1">
    <source>
        <dbReference type="SAM" id="MobiDB-lite"/>
    </source>
</evidence>
<sequence length="170" mass="18027">MRVRNGVIALVLTAALGVTVAGCGSAGADGKGGPPSSDRPRSSSPASPSAGQDRKKPSPVLVDMVVSGGFAGRHQQVRVHEDGTYTTLDKKKDGPKGELDTEKLGALRQALDSADFDKLPRRTVDEDGRDMLVYVVVYDHVTVMTDRSTPIEPLDDVIDKLSDLLTEPSS</sequence>
<dbReference type="RefSeq" id="WP_251410682.1">
    <property type="nucleotide sequence ID" value="NZ_JAMQGM010000014.1"/>
</dbReference>
<evidence type="ECO:0000313" key="3">
    <source>
        <dbReference type="EMBL" id="MCM2576883.1"/>
    </source>
</evidence>
<keyword evidence="4" id="KW-1185">Reference proteome</keyword>
<name>A0ABT0X2W8_9ACTN</name>
<gene>
    <name evidence="3" type="ORF">M1E25_05850</name>
</gene>
<feature type="region of interest" description="Disordered" evidence="1">
    <location>
        <begin position="26"/>
        <end position="59"/>
    </location>
</feature>
<organism evidence="3 4">
    <name type="scientific">Streptomyces meridianus</name>
    <dbReference type="NCBI Taxonomy" id="2938945"/>
    <lineage>
        <taxon>Bacteria</taxon>
        <taxon>Bacillati</taxon>
        <taxon>Actinomycetota</taxon>
        <taxon>Actinomycetes</taxon>
        <taxon>Kitasatosporales</taxon>
        <taxon>Streptomycetaceae</taxon>
        <taxon>Streptomyces</taxon>
    </lineage>
</organism>